<keyword evidence="5" id="KW-1185">Reference proteome</keyword>
<accession>H3NKQ7</accession>
<dbReference type="HOGENOM" id="CLU_016455_2_2_9"/>
<feature type="chain" id="PRO_5003590853" description="Cell envelope-related transcriptional attenuator domain-containing protein" evidence="2">
    <location>
        <begin position="28"/>
        <end position="277"/>
    </location>
</feature>
<gene>
    <name evidence="4" type="ORF">HMPREF9708_01446</name>
</gene>
<sequence>MKKRTCHLLLGLVLLVSLIAPTTTGQARNLKDPFAVLLMGVDTGKGREDKGRSDVMILATVNLEANQIDLFSIPRDSYVAIPGRGQDKINHAYAFGGPDLARETVADWLGIKVPYHAYVDMDGLQAIVQAVGGIDLTSTTSFEMSGYQFEAGQSYHMDGDMAVAYARDRSGSGGDYDRQDRQRQMILAIYQAISQHLTGVKEAMDMAFTLRKSVNTNLSLVEMGRLAMAYPKANPQINFHQFEGEGMMKDDIYYEQIAEESLVSNLALIKDQLKGQD</sequence>
<dbReference type="eggNOG" id="COG1316">
    <property type="taxonomic scope" value="Bacteria"/>
</dbReference>
<comment type="caution">
    <text evidence="4">The sequence shown here is derived from an EMBL/GenBank/DDBJ whole genome shotgun (WGS) entry which is preliminary data.</text>
</comment>
<protein>
    <recommendedName>
        <fullName evidence="3">Cell envelope-related transcriptional attenuator domain-containing protein</fullName>
    </recommendedName>
</protein>
<dbReference type="PANTHER" id="PTHR33392">
    <property type="entry name" value="POLYISOPRENYL-TEICHOIC ACID--PEPTIDOGLYCAN TEICHOIC ACID TRANSFERASE TAGU"/>
    <property type="match status" value="1"/>
</dbReference>
<dbReference type="RefSeq" id="WP_006309658.1">
    <property type="nucleotide sequence ID" value="NZ_JH601133.1"/>
</dbReference>
<evidence type="ECO:0000256" key="2">
    <source>
        <dbReference type="SAM" id="SignalP"/>
    </source>
</evidence>
<evidence type="ECO:0000256" key="1">
    <source>
        <dbReference type="ARBA" id="ARBA00006068"/>
    </source>
</evidence>
<dbReference type="STRING" id="883113.HMPREF9708_01446"/>
<keyword evidence="2" id="KW-0732">Signal</keyword>
<evidence type="ECO:0000313" key="5">
    <source>
        <dbReference type="Proteomes" id="UP000006190"/>
    </source>
</evidence>
<dbReference type="EMBL" id="AGEG01000016">
    <property type="protein sequence ID" value="EHR36185.1"/>
    <property type="molecule type" value="Genomic_DNA"/>
</dbReference>
<dbReference type="Proteomes" id="UP000006190">
    <property type="component" value="Unassembled WGS sequence"/>
</dbReference>
<proteinExistence type="inferred from homology"/>
<dbReference type="AlphaFoldDB" id="H3NKQ7"/>
<dbReference type="Gene3D" id="3.40.630.190">
    <property type="entry name" value="LCP protein"/>
    <property type="match status" value="1"/>
</dbReference>
<dbReference type="InterPro" id="IPR004474">
    <property type="entry name" value="LytR_CpsA_psr"/>
</dbReference>
<evidence type="ECO:0000313" key="4">
    <source>
        <dbReference type="EMBL" id="EHR36185.1"/>
    </source>
</evidence>
<dbReference type="PATRIC" id="fig|883113.3.peg.1444"/>
<feature type="domain" description="Cell envelope-related transcriptional attenuator" evidence="3">
    <location>
        <begin position="52"/>
        <end position="193"/>
    </location>
</feature>
<comment type="similarity">
    <text evidence="1">Belongs to the LytR/CpsA/Psr (LCP) family.</text>
</comment>
<organism evidence="4 5">
    <name type="scientific">Facklamia languida CCUG 37842</name>
    <dbReference type="NCBI Taxonomy" id="883113"/>
    <lineage>
        <taxon>Bacteria</taxon>
        <taxon>Bacillati</taxon>
        <taxon>Bacillota</taxon>
        <taxon>Bacilli</taxon>
        <taxon>Lactobacillales</taxon>
        <taxon>Aerococcaceae</taxon>
        <taxon>Facklamia</taxon>
    </lineage>
</organism>
<dbReference type="OrthoDB" id="27330at2"/>
<dbReference type="Pfam" id="PF03816">
    <property type="entry name" value="LytR_cpsA_psr"/>
    <property type="match status" value="1"/>
</dbReference>
<reference evidence="4 5" key="1">
    <citation type="submission" date="2012-01" db="EMBL/GenBank/DDBJ databases">
        <title>The Genome Sequence of Facklamia languida CCUG 37842.</title>
        <authorList>
            <consortium name="The Broad Institute Genome Sequencing Platform"/>
            <person name="Earl A."/>
            <person name="Ward D."/>
            <person name="Feldgarden M."/>
            <person name="Gevers D."/>
            <person name="Huys G."/>
            <person name="Young S.K."/>
            <person name="Zeng Q."/>
            <person name="Gargeya S."/>
            <person name="Fitzgerald M."/>
            <person name="Haas B."/>
            <person name="Abouelleil A."/>
            <person name="Alvarado L."/>
            <person name="Arachchi H.M."/>
            <person name="Berlin A."/>
            <person name="Chapman S.B."/>
            <person name="Gearin G."/>
            <person name="Goldberg J."/>
            <person name="Griggs A."/>
            <person name="Gujja S."/>
            <person name="Hansen M."/>
            <person name="Heiman D."/>
            <person name="Howarth C."/>
            <person name="Larimer J."/>
            <person name="Lui A."/>
            <person name="MacDonald P.J.P."/>
            <person name="McCowen C."/>
            <person name="Montmayeur A."/>
            <person name="Murphy C."/>
            <person name="Neiman D."/>
            <person name="Pearson M."/>
            <person name="Priest M."/>
            <person name="Roberts A."/>
            <person name="Saif S."/>
            <person name="Shea T."/>
            <person name="Sisk P."/>
            <person name="Stolte C."/>
            <person name="Sykes S."/>
            <person name="Wortman J."/>
            <person name="Nusbaum C."/>
            <person name="Birren B."/>
        </authorList>
    </citation>
    <scope>NUCLEOTIDE SEQUENCE [LARGE SCALE GENOMIC DNA]</scope>
    <source>
        <strain evidence="4 5">CCUG 37842</strain>
    </source>
</reference>
<feature type="signal peptide" evidence="2">
    <location>
        <begin position="1"/>
        <end position="27"/>
    </location>
</feature>
<dbReference type="InterPro" id="IPR050922">
    <property type="entry name" value="LytR/CpsA/Psr_CW_biosynth"/>
</dbReference>
<evidence type="ECO:0000259" key="3">
    <source>
        <dbReference type="Pfam" id="PF03816"/>
    </source>
</evidence>
<name>H3NKQ7_9LACT</name>
<dbReference type="PANTHER" id="PTHR33392:SF6">
    <property type="entry name" value="POLYISOPRENYL-TEICHOIC ACID--PEPTIDOGLYCAN TEICHOIC ACID TRANSFERASE TAGU"/>
    <property type="match status" value="1"/>
</dbReference>
<dbReference type="NCBIfam" id="TIGR00350">
    <property type="entry name" value="lytR_cpsA_psr"/>
    <property type="match status" value="1"/>
</dbReference>